<dbReference type="AlphaFoldDB" id="A0A1F7SG81"/>
<evidence type="ECO:0000256" key="1">
    <source>
        <dbReference type="ARBA" id="ARBA00001946"/>
    </source>
</evidence>
<sequence length="322" mass="35732">MLDFLKPIEEDLEFVERETYERLKNNVSLISNIGMHIAKSGGKRLRPALVLLSAKLCGYTGERSIDIACVVEFIHTATLLHDDVVDEADIRRGSPSANSKWGSEASILVGDYLFSKAFSLLVRSSDLRIMESLSGASIKMAEGEVLQLSKRHDINISKECYIDIITRKTAELISSCCEVGAIIAKAKTEEEEALASYGRNIGIAFQLVDDTLDFIAKREKLGKPLGNDLKEGKITMPLLKVVESESEENIEKIKKILSHSGLNGNGVVFILDLVKKHNGIEYALDMAADYSRKAKENLAIFPFSKEKGLLLELADYIVKRDH</sequence>
<dbReference type="CDD" id="cd00685">
    <property type="entry name" value="Trans_IPPS_HT"/>
    <property type="match status" value="1"/>
</dbReference>
<keyword evidence="4" id="KW-0479">Metal-binding</keyword>
<protein>
    <submittedName>
        <fullName evidence="7">Octaprenyl diphosphate synthase</fullName>
    </submittedName>
</protein>
<proteinExistence type="inferred from homology"/>
<accession>A0A1F7SG81</accession>
<gene>
    <name evidence="7" type="ORF">A3G31_00125</name>
</gene>
<evidence type="ECO:0000256" key="6">
    <source>
        <dbReference type="RuleBase" id="RU004466"/>
    </source>
</evidence>
<dbReference type="SUPFAM" id="SSF48576">
    <property type="entry name" value="Terpenoid synthases"/>
    <property type="match status" value="1"/>
</dbReference>
<evidence type="ECO:0000256" key="5">
    <source>
        <dbReference type="ARBA" id="ARBA00022842"/>
    </source>
</evidence>
<dbReference type="PROSITE" id="PS00723">
    <property type="entry name" value="POLYPRENYL_SYNTHASE_1"/>
    <property type="match status" value="1"/>
</dbReference>
<comment type="cofactor">
    <cofactor evidence="1">
        <name>Mg(2+)</name>
        <dbReference type="ChEBI" id="CHEBI:18420"/>
    </cofactor>
</comment>
<comment type="caution">
    <text evidence="7">The sequence shown here is derived from an EMBL/GenBank/DDBJ whole genome shotgun (WGS) entry which is preliminary data.</text>
</comment>
<evidence type="ECO:0000256" key="2">
    <source>
        <dbReference type="ARBA" id="ARBA00006706"/>
    </source>
</evidence>
<dbReference type="InterPro" id="IPR000092">
    <property type="entry name" value="Polyprenyl_synt"/>
</dbReference>
<dbReference type="GO" id="GO:0046872">
    <property type="term" value="F:metal ion binding"/>
    <property type="evidence" value="ECO:0007669"/>
    <property type="project" value="UniProtKB-KW"/>
</dbReference>
<dbReference type="EMBL" id="MGDI01000029">
    <property type="protein sequence ID" value="OGL52792.1"/>
    <property type="molecule type" value="Genomic_DNA"/>
</dbReference>
<keyword evidence="3 6" id="KW-0808">Transferase</keyword>
<name>A0A1F7SG81_9BACT</name>
<dbReference type="PANTHER" id="PTHR12001:SF69">
    <property type="entry name" value="ALL TRANS-POLYPRENYL-DIPHOSPHATE SYNTHASE PDSS1"/>
    <property type="match status" value="1"/>
</dbReference>
<dbReference type="Gene3D" id="1.10.600.10">
    <property type="entry name" value="Farnesyl Diphosphate Synthase"/>
    <property type="match status" value="1"/>
</dbReference>
<dbReference type="PANTHER" id="PTHR12001">
    <property type="entry name" value="GERANYLGERANYL PYROPHOSPHATE SYNTHASE"/>
    <property type="match status" value="1"/>
</dbReference>
<dbReference type="GO" id="GO:0004659">
    <property type="term" value="F:prenyltransferase activity"/>
    <property type="evidence" value="ECO:0007669"/>
    <property type="project" value="InterPro"/>
</dbReference>
<comment type="similarity">
    <text evidence="2 6">Belongs to the FPP/GGPP synthase family.</text>
</comment>
<keyword evidence="5" id="KW-0460">Magnesium</keyword>
<evidence type="ECO:0000256" key="4">
    <source>
        <dbReference type="ARBA" id="ARBA00022723"/>
    </source>
</evidence>
<organism evidence="7 8">
    <name type="scientific">Candidatus Schekmanbacteria bacterium RIFCSPLOWO2_12_FULL_38_15</name>
    <dbReference type="NCBI Taxonomy" id="1817883"/>
    <lineage>
        <taxon>Bacteria</taxon>
        <taxon>Candidatus Schekmaniibacteriota</taxon>
    </lineage>
</organism>
<evidence type="ECO:0000313" key="7">
    <source>
        <dbReference type="EMBL" id="OGL52792.1"/>
    </source>
</evidence>
<dbReference type="Pfam" id="PF00348">
    <property type="entry name" value="polyprenyl_synt"/>
    <property type="match status" value="1"/>
</dbReference>
<dbReference type="STRING" id="1817883.A3G31_00125"/>
<dbReference type="SFLD" id="SFLDS00005">
    <property type="entry name" value="Isoprenoid_Synthase_Type_I"/>
    <property type="match status" value="1"/>
</dbReference>
<evidence type="ECO:0000256" key="3">
    <source>
        <dbReference type="ARBA" id="ARBA00022679"/>
    </source>
</evidence>
<dbReference type="GO" id="GO:0008299">
    <property type="term" value="P:isoprenoid biosynthetic process"/>
    <property type="evidence" value="ECO:0007669"/>
    <property type="project" value="InterPro"/>
</dbReference>
<dbReference type="Proteomes" id="UP000178082">
    <property type="component" value="Unassembled WGS sequence"/>
</dbReference>
<reference evidence="7 8" key="1">
    <citation type="journal article" date="2016" name="Nat. Commun.">
        <title>Thousands of microbial genomes shed light on interconnected biogeochemical processes in an aquifer system.</title>
        <authorList>
            <person name="Anantharaman K."/>
            <person name="Brown C.T."/>
            <person name="Hug L.A."/>
            <person name="Sharon I."/>
            <person name="Castelle C.J."/>
            <person name="Probst A.J."/>
            <person name="Thomas B.C."/>
            <person name="Singh A."/>
            <person name="Wilkins M.J."/>
            <person name="Karaoz U."/>
            <person name="Brodie E.L."/>
            <person name="Williams K.H."/>
            <person name="Hubbard S.S."/>
            <person name="Banfield J.F."/>
        </authorList>
    </citation>
    <scope>NUCLEOTIDE SEQUENCE [LARGE SCALE GENOMIC DNA]</scope>
</reference>
<dbReference type="InterPro" id="IPR008949">
    <property type="entry name" value="Isoprenoid_synthase_dom_sf"/>
</dbReference>
<evidence type="ECO:0000313" key="8">
    <source>
        <dbReference type="Proteomes" id="UP000178082"/>
    </source>
</evidence>
<dbReference type="InterPro" id="IPR033749">
    <property type="entry name" value="Polyprenyl_synt_CS"/>
</dbReference>